<proteinExistence type="predicted"/>
<feature type="transmembrane region" description="Helical" evidence="1">
    <location>
        <begin position="53"/>
        <end position="73"/>
    </location>
</feature>
<evidence type="ECO:0000256" key="1">
    <source>
        <dbReference type="SAM" id="Phobius"/>
    </source>
</evidence>
<keyword evidence="1" id="KW-0472">Membrane</keyword>
<feature type="transmembrane region" description="Helical" evidence="1">
    <location>
        <begin position="104"/>
        <end position="126"/>
    </location>
</feature>
<feature type="transmembrane region" description="Helical" evidence="1">
    <location>
        <begin position="138"/>
        <end position="156"/>
    </location>
</feature>
<evidence type="ECO:0000313" key="3">
    <source>
        <dbReference type="Proteomes" id="UP000036061"/>
    </source>
</evidence>
<feature type="transmembrane region" description="Helical" evidence="1">
    <location>
        <begin position="168"/>
        <end position="186"/>
    </location>
</feature>
<feature type="transmembrane region" description="Helical" evidence="1">
    <location>
        <begin position="293"/>
        <end position="312"/>
    </location>
</feature>
<accession>A0A2Z4MNZ4</accession>
<evidence type="ECO:0000313" key="2">
    <source>
        <dbReference type="EMBL" id="AWX58254.1"/>
    </source>
</evidence>
<protein>
    <submittedName>
        <fullName evidence="2">ABC transporter permease</fullName>
    </submittedName>
</protein>
<reference evidence="2 3" key="1">
    <citation type="journal article" date="2015" name="Genome Announc.">
        <title>Draft Genome Sequence of Brevibacillus brevis DZQ7, a Plant Growth-Promoting Rhizobacterium with Broad-Spectrum Antimicrobial Activity.</title>
        <authorList>
            <person name="Hou Q."/>
            <person name="Wang C."/>
            <person name="Hou X."/>
            <person name="Xia Z."/>
            <person name="Ye J."/>
            <person name="Liu K."/>
            <person name="Liu H."/>
            <person name="Wang J."/>
            <person name="Guo H."/>
            <person name="Yu X."/>
            <person name="Yang Y."/>
            <person name="Du B."/>
            <person name="Ding Y."/>
        </authorList>
    </citation>
    <scope>NUCLEOTIDE SEQUENCE [LARGE SCALE GENOMIC DNA]</scope>
    <source>
        <strain evidence="2 3">DZQ7</strain>
    </source>
</reference>
<sequence>MKIDVDQLFRKRFHAFSVEFIRYAQYMANGGLMFVAIFLMGLLAFYYRSIIAMIPPWFPLPYAMALVIAIVVVRSPLRTFLLEADLLFLTPHEIRLDRYFRKALVYNFAIQSTVVFIVLLLLMPMYTEVAGAQGVQLWVYWCIPLLLKGWNIYSSWTFLRLPDQKKIGFYTLARFVFSYILLAWVLSEGQFLVVGILPFGALICAALLLWLHSRMLAYKKKHSIQWYRLLAIESGLRHRFYQFANNFRDVPAMQHQVKSRSWLIALTKLLLPYRQTKAGRHLFTKKFIRSGDFAGIYFRLILLSGFVVLILPGPYAKIIAGLLFLFMTASQIGSLWRHQKKRNGYAIFPIRDGQMRQAFSWLRMVLLGLHGAVLVLIGLL</sequence>
<dbReference type="GO" id="GO:0016020">
    <property type="term" value="C:membrane"/>
    <property type="evidence" value="ECO:0007669"/>
    <property type="project" value="InterPro"/>
</dbReference>
<name>A0A2Z4MNZ4_BREBE</name>
<organism evidence="2 3">
    <name type="scientific">Brevibacillus brevis</name>
    <name type="common">Bacillus brevis</name>
    <dbReference type="NCBI Taxonomy" id="1393"/>
    <lineage>
        <taxon>Bacteria</taxon>
        <taxon>Bacillati</taxon>
        <taxon>Bacillota</taxon>
        <taxon>Bacilli</taxon>
        <taxon>Bacillales</taxon>
        <taxon>Paenibacillaceae</taxon>
        <taxon>Brevibacillus</taxon>
    </lineage>
</organism>
<dbReference type="InterPro" id="IPR010288">
    <property type="entry name" value="EcsB_ABC"/>
</dbReference>
<dbReference type="EMBL" id="CP030117">
    <property type="protein sequence ID" value="AWX58254.1"/>
    <property type="molecule type" value="Genomic_DNA"/>
</dbReference>
<dbReference type="RefSeq" id="WP_048034735.1">
    <property type="nucleotide sequence ID" value="NZ_CP030117.1"/>
</dbReference>
<dbReference type="AlphaFoldDB" id="A0A2Z4MNZ4"/>
<gene>
    <name evidence="2" type="ORF">AB432_025855</name>
</gene>
<feature type="transmembrane region" description="Helical" evidence="1">
    <location>
        <begin position="358"/>
        <end position="379"/>
    </location>
</feature>
<keyword evidence="1" id="KW-0812">Transmembrane</keyword>
<dbReference type="Proteomes" id="UP000036061">
    <property type="component" value="Chromosome"/>
</dbReference>
<feature type="transmembrane region" description="Helical" evidence="1">
    <location>
        <begin position="318"/>
        <end position="337"/>
    </location>
</feature>
<dbReference type="Pfam" id="PF05975">
    <property type="entry name" value="EcsB"/>
    <property type="match status" value="1"/>
</dbReference>
<dbReference type="PIRSF" id="PIRSF037259">
    <property type="entry name" value="EcsB_ABC"/>
    <property type="match status" value="1"/>
</dbReference>
<feature type="transmembrane region" description="Helical" evidence="1">
    <location>
        <begin position="20"/>
        <end position="47"/>
    </location>
</feature>
<feature type="transmembrane region" description="Helical" evidence="1">
    <location>
        <begin position="192"/>
        <end position="211"/>
    </location>
</feature>
<keyword evidence="1" id="KW-1133">Transmembrane helix</keyword>